<sequence>MLISPALAVFYTLKQACQGDVNSSPREQNPQRTNNNTILKLQKCEGPSSISGPIPPDPSLFPQYYRRPSSARARLEGNHNGTLALHSGPLAPDPSLYPGCDSARTPAHRPRIGPNAICISLETRTERGSGELLKLEGVSITPVPKQKPRVHDFSKENVRRLREIQRRCKEQEAERVNSRPVPLKALWTSSKYDNVPSRVMAQLQIPNDDTNINFLTRVTGIGFFEEGVKTLEDLKKIEHNLNHHQQIGLKYFEEFEKRIPRTEMEKMEPKLLHTVAPPFESIGFVTDTRPKGDTKFMGVCQLQSDEDDSEYSQTY</sequence>
<dbReference type="PANTHER" id="PTHR11276:SF42">
    <property type="entry name" value="DNA POLYMERASE BETA"/>
    <property type="match status" value="1"/>
</dbReference>
<dbReference type="Gene3D" id="1.10.150.20">
    <property type="entry name" value="5' to 3' exonuclease, C-terminal subdomain"/>
    <property type="match status" value="1"/>
</dbReference>
<dbReference type="InterPro" id="IPR018944">
    <property type="entry name" value="DNA_pol_lambd_fingers_domain"/>
</dbReference>
<dbReference type="GO" id="GO:0003887">
    <property type="term" value="F:DNA-directed DNA polymerase activity"/>
    <property type="evidence" value="ECO:0007669"/>
    <property type="project" value="InterPro"/>
</dbReference>
<organism evidence="2 3">
    <name type="scientific">Lates japonicus</name>
    <name type="common">Japanese lates</name>
    <dbReference type="NCBI Taxonomy" id="270547"/>
    <lineage>
        <taxon>Eukaryota</taxon>
        <taxon>Metazoa</taxon>
        <taxon>Chordata</taxon>
        <taxon>Craniata</taxon>
        <taxon>Vertebrata</taxon>
        <taxon>Euteleostomi</taxon>
        <taxon>Actinopterygii</taxon>
        <taxon>Neopterygii</taxon>
        <taxon>Teleostei</taxon>
        <taxon>Neoteleostei</taxon>
        <taxon>Acanthomorphata</taxon>
        <taxon>Carangaria</taxon>
        <taxon>Carangaria incertae sedis</taxon>
        <taxon>Centropomidae</taxon>
        <taxon>Lates</taxon>
    </lineage>
</organism>
<dbReference type="InterPro" id="IPR022312">
    <property type="entry name" value="DNA_pol_X"/>
</dbReference>
<dbReference type="PANTHER" id="PTHR11276">
    <property type="entry name" value="DNA POLYMERASE TYPE-X FAMILY MEMBER"/>
    <property type="match status" value="1"/>
</dbReference>
<dbReference type="GO" id="GO:0006284">
    <property type="term" value="P:base-excision repair"/>
    <property type="evidence" value="ECO:0007669"/>
    <property type="project" value="TreeGrafter"/>
</dbReference>
<gene>
    <name evidence="2" type="ORF">AKAME5_000687700</name>
</gene>
<dbReference type="AlphaFoldDB" id="A0AAD3R3Y2"/>
<name>A0AAD3R3Y2_LATJO</name>
<protein>
    <submittedName>
        <fullName evidence="2">Enkurin domain-containing protein 1</fullName>
    </submittedName>
</protein>
<accession>A0AAD3R3Y2</accession>
<dbReference type="GO" id="GO:0003677">
    <property type="term" value="F:DNA binding"/>
    <property type="evidence" value="ECO:0007669"/>
    <property type="project" value="InterPro"/>
</dbReference>
<reference evidence="2" key="1">
    <citation type="submission" date="2022-08" db="EMBL/GenBank/DDBJ databases">
        <title>Genome sequencing of akame (Lates japonicus).</title>
        <authorList>
            <person name="Hashiguchi Y."/>
            <person name="Takahashi H."/>
        </authorList>
    </citation>
    <scope>NUCLEOTIDE SEQUENCE</scope>
    <source>
        <strain evidence="2">Kochi</strain>
    </source>
</reference>
<dbReference type="EMBL" id="BRZM01000019">
    <property type="protein sequence ID" value="GLD54226.1"/>
    <property type="molecule type" value="Genomic_DNA"/>
</dbReference>
<dbReference type="GO" id="GO:0005634">
    <property type="term" value="C:nucleus"/>
    <property type="evidence" value="ECO:0007669"/>
    <property type="project" value="TreeGrafter"/>
</dbReference>
<proteinExistence type="predicted"/>
<evidence type="ECO:0000313" key="3">
    <source>
        <dbReference type="Proteomes" id="UP001279410"/>
    </source>
</evidence>
<keyword evidence="3" id="KW-1185">Reference proteome</keyword>
<dbReference type="GO" id="GO:0006303">
    <property type="term" value="P:double-strand break repair via nonhomologous end joining"/>
    <property type="evidence" value="ECO:0007669"/>
    <property type="project" value="TreeGrafter"/>
</dbReference>
<dbReference type="Proteomes" id="UP001279410">
    <property type="component" value="Unassembled WGS sequence"/>
</dbReference>
<comment type="caution">
    <text evidence="2">The sequence shown here is derived from an EMBL/GenBank/DDBJ whole genome shotgun (WGS) entry which is preliminary data.</text>
</comment>
<evidence type="ECO:0000313" key="2">
    <source>
        <dbReference type="EMBL" id="GLD54226.1"/>
    </source>
</evidence>
<dbReference type="Pfam" id="PF10391">
    <property type="entry name" value="DNA_pol_lambd_f"/>
    <property type="match status" value="1"/>
</dbReference>
<dbReference type="SUPFAM" id="SSF81585">
    <property type="entry name" value="PsbU/PolX domain-like"/>
    <property type="match status" value="1"/>
</dbReference>
<evidence type="ECO:0000259" key="1">
    <source>
        <dbReference type="Pfam" id="PF10391"/>
    </source>
</evidence>
<feature type="domain" description="DNA polymerase lambda fingers" evidence="1">
    <location>
        <begin position="223"/>
        <end position="256"/>
    </location>
</feature>